<accession>A0AAD7FB09</accession>
<organism evidence="1 2">
    <name type="scientific">Roridomyces roridus</name>
    <dbReference type="NCBI Taxonomy" id="1738132"/>
    <lineage>
        <taxon>Eukaryota</taxon>
        <taxon>Fungi</taxon>
        <taxon>Dikarya</taxon>
        <taxon>Basidiomycota</taxon>
        <taxon>Agaricomycotina</taxon>
        <taxon>Agaricomycetes</taxon>
        <taxon>Agaricomycetidae</taxon>
        <taxon>Agaricales</taxon>
        <taxon>Marasmiineae</taxon>
        <taxon>Mycenaceae</taxon>
        <taxon>Roridomyces</taxon>
    </lineage>
</organism>
<sequence length="383" mass="42545">MPAPLPASSELAAARSRIAQLDMEIEGLKRSLELRLAERDRCRDVLAQYKYPILTLPSEISSEIFMQFLSSGYTPFIPLVGSESPPFLLQICRQWRNIALGTPALWSSFQVNLQRRNSESLRKQKLQRLELWLERSGSCPLSIGLWDVPLGPVTTSVPSSKFPEAIMRHAARLQHIHVEVPYEKLRGFTSAPMPILRSVLIGPTDGNMLADTTPSETAVSMCMLAPNLREVNLSTTTNPFTIILPWSQITTLTAELYIPEAIHVLRQTTALETCTLTIYGYADFTPTHLAVSLLRLRSLILHWGDGMPDDSLVVLVDALTLPVLDSLVVSENLLGADPIAALSRLRPQGYPRVMEIENAALSFEVYRGVFADAILKVESAEED</sequence>
<reference evidence="1" key="1">
    <citation type="submission" date="2023-03" db="EMBL/GenBank/DDBJ databases">
        <title>Massive genome expansion in bonnet fungi (Mycena s.s.) driven by repeated elements and novel gene families across ecological guilds.</title>
        <authorList>
            <consortium name="Lawrence Berkeley National Laboratory"/>
            <person name="Harder C.B."/>
            <person name="Miyauchi S."/>
            <person name="Viragh M."/>
            <person name="Kuo A."/>
            <person name="Thoen E."/>
            <person name="Andreopoulos B."/>
            <person name="Lu D."/>
            <person name="Skrede I."/>
            <person name="Drula E."/>
            <person name="Henrissat B."/>
            <person name="Morin E."/>
            <person name="Kohler A."/>
            <person name="Barry K."/>
            <person name="LaButti K."/>
            <person name="Morin E."/>
            <person name="Salamov A."/>
            <person name="Lipzen A."/>
            <person name="Mereny Z."/>
            <person name="Hegedus B."/>
            <person name="Baldrian P."/>
            <person name="Stursova M."/>
            <person name="Weitz H."/>
            <person name="Taylor A."/>
            <person name="Grigoriev I.V."/>
            <person name="Nagy L.G."/>
            <person name="Martin F."/>
            <person name="Kauserud H."/>
        </authorList>
    </citation>
    <scope>NUCLEOTIDE SEQUENCE</scope>
    <source>
        <strain evidence="1">9284</strain>
    </source>
</reference>
<name>A0AAD7FB09_9AGAR</name>
<dbReference type="EMBL" id="JARKIF010000029">
    <property type="protein sequence ID" value="KAJ7613133.1"/>
    <property type="molecule type" value="Genomic_DNA"/>
</dbReference>
<proteinExistence type="predicted"/>
<comment type="caution">
    <text evidence="1">The sequence shown here is derived from an EMBL/GenBank/DDBJ whole genome shotgun (WGS) entry which is preliminary data.</text>
</comment>
<evidence type="ECO:0000313" key="2">
    <source>
        <dbReference type="Proteomes" id="UP001221142"/>
    </source>
</evidence>
<protein>
    <recommendedName>
        <fullName evidence="3">F-box domain-containing protein</fullName>
    </recommendedName>
</protein>
<keyword evidence="2" id="KW-1185">Reference proteome</keyword>
<gene>
    <name evidence="1" type="ORF">FB45DRAFT_273115</name>
</gene>
<evidence type="ECO:0000313" key="1">
    <source>
        <dbReference type="EMBL" id="KAJ7613133.1"/>
    </source>
</evidence>
<evidence type="ECO:0008006" key="3">
    <source>
        <dbReference type="Google" id="ProtNLM"/>
    </source>
</evidence>
<dbReference type="AlphaFoldDB" id="A0AAD7FB09"/>
<dbReference type="Proteomes" id="UP001221142">
    <property type="component" value="Unassembled WGS sequence"/>
</dbReference>